<sequence>MSDYLIYNAPQGSDAWHEARAGVITASMFSTICKKVNGLTAQQETYVKSIRSGKTEAQARDDAGYKASPRAEAIGKAINGEPVGEWSEATLNYAFRLAIERISGKPLDEGFETWAMRRGSELEPEARLIHEMRSKLLVDEVGFVSTPDRFFGASADGIASDGAGCEYKCFIAPDKLRAFWFDFDATEVMHQIQGGMWITGLKKWHVGVYCPDLKPAKKELWLKTFDRDDDFIEQMELTLLEFNALVESYKQRLLES</sequence>
<feature type="domain" description="YqaJ viral recombinase" evidence="1">
    <location>
        <begin position="16"/>
        <end position="201"/>
    </location>
</feature>
<dbReference type="AlphaFoldDB" id="A0A1U9JXM3"/>
<protein>
    <submittedName>
        <fullName evidence="2">Recombinase</fullName>
    </submittedName>
</protein>
<dbReference type="CDD" id="cd22343">
    <property type="entry name" value="PDDEXK_lambda_exonuclease-like"/>
    <property type="match status" value="1"/>
</dbReference>
<accession>A0A1U9JXM3</accession>
<dbReference type="InterPro" id="IPR011604">
    <property type="entry name" value="PDDEXK-like_dom_sf"/>
</dbReference>
<proteinExistence type="predicted"/>
<evidence type="ECO:0000313" key="3">
    <source>
        <dbReference type="Proteomes" id="UP000189369"/>
    </source>
</evidence>
<organism evidence="2 3">
    <name type="scientific">Paenalcaligenes hominis</name>
    <dbReference type="NCBI Taxonomy" id="643674"/>
    <lineage>
        <taxon>Bacteria</taxon>
        <taxon>Pseudomonadati</taxon>
        <taxon>Pseudomonadota</taxon>
        <taxon>Betaproteobacteria</taxon>
        <taxon>Burkholderiales</taxon>
        <taxon>Alcaligenaceae</taxon>
        <taxon>Paenalcaligenes</taxon>
    </lineage>
</organism>
<dbReference type="STRING" id="643674.PAEH1_01315"/>
<gene>
    <name evidence="2" type="ORF">PAEH1_01315</name>
</gene>
<dbReference type="Pfam" id="PF09588">
    <property type="entry name" value="YqaJ"/>
    <property type="match status" value="1"/>
</dbReference>
<reference evidence="2 3" key="1">
    <citation type="submission" date="2017-01" db="EMBL/GenBank/DDBJ databases">
        <title>Complete Genome Sequence of Paenalcaligenes hominis, Isolated from a paraplegic Patient with neurogenic bladder.</title>
        <authorList>
            <person name="Mukhopadhyay R."/>
            <person name="Joaquin J."/>
            <person name="Hogue R."/>
            <person name="Kilaru A."/>
            <person name="Jospin G."/>
            <person name="Mars K."/>
            <person name="Eisen J.A."/>
            <person name="Chaturvedi V."/>
        </authorList>
    </citation>
    <scope>NUCLEOTIDE SEQUENCE [LARGE SCALE GENOMIC DNA]</scope>
    <source>
        <strain evidence="2 3">15S00501</strain>
    </source>
</reference>
<dbReference type="InterPro" id="IPR019080">
    <property type="entry name" value="YqaJ_viral_recombinase"/>
</dbReference>
<name>A0A1U9JXM3_9BURK</name>
<evidence type="ECO:0000259" key="1">
    <source>
        <dbReference type="Pfam" id="PF09588"/>
    </source>
</evidence>
<dbReference type="Gene3D" id="3.90.320.10">
    <property type="match status" value="1"/>
</dbReference>
<dbReference type="PANTHER" id="PTHR46609:SF8">
    <property type="entry name" value="YQAJ VIRAL RECOMBINASE DOMAIN-CONTAINING PROTEIN"/>
    <property type="match status" value="1"/>
</dbReference>
<dbReference type="PANTHER" id="PTHR46609">
    <property type="entry name" value="EXONUCLEASE, PHAGE-TYPE/RECB, C-TERMINAL DOMAIN-CONTAINING PROTEIN"/>
    <property type="match status" value="1"/>
</dbReference>
<dbReference type="SUPFAM" id="SSF52980">
    <property type="entry name" value="Restriction endonuclease-like"/>
    <property type="match status" value="1"/>
</dbReference>
<dbReference type="InterPro" id="IPR011335">
    <property type="entry name" value="Restrct_endonuc-II-like"/>
</dbReference>
<evidence type="ECO:0000313" key="2">
    <source>
        <dbReference type="EMBL" id="AQS50522.1"/>
    </source>
</evidence>
<dbReference type="InterPro" id="IPR051703">
    <property type="entry name" value="NF-kappa-B_Signaling_Reg"/>
</dbReference>
<dbReference type="KEGG" id="phn:PAEH1_01315"/>
<dbReference type="Proteomes" id="UP000189369">
    <property type="component" value="Chromosome"/>
</dbReference>
<dbReference type="EMBL" id="CP019697">
    <property type="protein sequence ID" value="AQS50522.1"/>
    <property type="molecule type" value="Genomic_DNA"/>
</dbReference>